<gene>
    <name evidence="1" type="primary">ORF20928</name>
</gene>
<evidence type="ECO:0008006" key="2">
    <source>
        <dbReference type="Google" id="ProtNLM"/>
    </source>
</evidence>
<dbReference type="PANTHER" id="PTHR14593:SF5">
    <property type="entry name" value="WD REPEAT-CONTAINING PROTEIN 11"/>
    <property type="match status" value="1"/>
</dbReference>
<dbReference type="InterPro" id="IPR039694">
    <property type="entry name" value="WDR11"/>
</dbReference>
<organism evidence="1">
    <name type="scientific">Arion vulgaris</name>
    <dbReference type="NCBI Taxonomy" id="1028688"/>
    <lineage>
        <taxon>Eukaryota</taxon>
        <taxon>Metazoa</taxon>
        <taxon>Spiralia</taxon>
        <taxon>Lophotrochozoa</taxon>
        <taxon>Mollusca</taxon>
        <taxon>Gastropoda</taxon>
        <taxon>Heterobranchia</taxon>
        <taxon>Euthyneura</taxon>
        <taxon>Panpulmonata</taxon>
        <taxon>Eupulmonata</taxon>
        <taxon>Stylommatophora</taxon>
        <taxon>Helicina</taxon>
        <taxon>Arionoidea</taxon>
        <taxon>Arionidae</taxon>
        <taxon>Arion</taxon>
    </lineage>
</organism>
<feature type="non-terminal residue" evidence="1">
    <location>
        <position position="1"/>
    </location>
</feature>
<protein>
    <recommendedName>
        <fullName evidence="2">Nucleoporin Nup133/Nup155-like N-terminal domain-containing protein</fullName>
    </recommendedName>
</protein>
<sequence>DRSSSSFTMVISCWQRDVLMCQHENGSVSIRVRRRNNAVTTPAPEGHGAFDDTPTQLSMEVAYDLRCQSDPLRVTRHNKLYGAALCPVSEKMIALIMSDSRLMFWELTGVQPTGHEHSVLSPLLSPGWDGKRPDNTADVLFPLNSSIPHPQLALADIIGTSQTSEYGPTGTPVQLKFLLTGLTSGISSHVAVIKMCPPLTNRNIDTYQPIMALGTHSGCIQIVNVDSGQ</sequence>
<dbReference type="GO" id="GO:0005737">
    <property type="term" value="C:cytoplasm"/>
    <property type="evidence" value="ECO:0007669"/>
    <property type="project" value="TreeGrafter"/>
</dbReference>
<evidence type="ECO:0000313" key="1">
    <source>
        <dbReference type="EMBL" id="CEK53648.1"/>
    </source>
</evidence>
<name>A0A0B6YBY6_9EUPU</name>
<dbReference type="AlphaFoldDB" id="A0A0B6YBY6"/>
<reference evidence="1" key="1">
    <citation type="submission" date="2014-12" db="EMBL/GenBank/DDBJ databases">
        <title>Insight into the proteome of Arion vulgaris.</title>
        <authorList>
            <person name="Aradska J."/>
            <person name="Bulat T."/>
            <person name="Smidak R."/>
            <person name="Sarate P."/>
            <person name="Gangsoo J."/>
            <person name="Sialana F."/>
            <person name="Bilban M."/>
            <person name="Lubec G."/>
        </authorList>
    </citation>
    <scope>NUCLEOTIDE SEQUENCE</scope>
    <source>
        <tissue evidence="1">Skin</tissue>
    </source>
</reference>
<feature type="non-terminal residue" evidence="1">
    <location>
        <position position="229"/>
    </location>
</feature>
<accession>A0A0B6YBY6</accession>
<dbReference type="PANTHER" id="PTHR14593">
    <property type="entry name" value="WD REPEAT-CONTAINING PROTEIN 11"/>
    <property type="match status" value="1"/>
</dbReference>
<dbReference type="EMBL" id="HACG01006783">
    <property type="protein sequence ID" value="CEK53648.1"/>
    <property type="molecule type" value="Transcribed_RNA"/>
</dbReference>
<proteinExistence type="predicted"/>